<evidence type="ECO:0000256" key="5">
    <source>
        <dbReference type="RuleBase" id="RU003718"/>
    </source>
</evidence>
<dbReference type="GO" id="GO:0015020">
    <property type="term" value="F:glucuronosyltransferase activity"/>
    <property type="evidence" value="ECO:0007669"/>
    <property type="project" value="UniProtKB-EC"/>
</dbReference>
<sequence>MSGQLPVSPKYYGAACFYHWNPRVNSTVDFLSTNGKPLLDFPQLTTSKVVEIAGLGTVVPKPLDKYESDDLDISNYKNVILSKWTPQNDLLNDPQMIAFVTHAGMNSVFESLSRDVPMITVPLFAEQRRNAAMVRRAYVGTTISIDHFVNPEKFAASLLTVPNNTRAVTIIRELYAG</sequence>
<dbReference type="InterPro" id="IPR050271">
    <property type="entry name" value="UDP-glycosyltransferase"/>
</dbReference>
<keyword evidence="8" id="KW-1185">Reference proteome</keyword>
<dbReference type="AlphaFoldDB" id="A0A0N4UUQ9"/>
<evidence type="ECO:0000256" key="3">
    <source>
        <dbReference type="ARBA" id="ARBA00022679"/>
    </source>
</evidence>
<evidence type="ECO:0000256" key="6">
    <source>
        <dbReference type="RuleBase" id="RU362059"/>
    </source>
</evidence>
<dbReference type="SUPFAM" id="SSF53756">
    <property type="entry name" value="UDP-Glycosyltransferase/glycogen phosphorylase"/>
    <property type="match status" value="1"/>
</dbReference>
<accession>A0A0N4UUQ9</accession>
<name>A0A0N4UUQ9_ENTVE</name>
<organism evidence="9">
    <name type="scientific">Enterobius vermicularis</name>
    <name type="common">Human pinworm</name>
    <dbReference type="NCBI Taxonomy" id="51028"/>
    <lineage>
        <taxon>Eukaryota</taxon>
        <taxon>Metazoa</taxon>
        <taxon>Ecdysozoa</taxon>
        <taxon>Nematoda</taxon>
        <taxon>Chromadorea</taxon>
        <taxon>Rhabditida</taxon>
        <taxon>Spirurina</taxon>
        <taxon>Oxyuridomorpha</taxon>
        <taxon>Oxyuroidea</taxon>
        <taxon>Oxyuridae</taxon>
        <taxon>Enterobius</taxon>
    </lineage>
</organism>
<dbReference type="GO" id="GO:0016020">
    <property type="term" value="C:membrane"/>
    <property type="evidence" value="ECO:0007669"/>
    <property type="project" value="UniProtKB-SubCell"/>
</dbReference>
<reference evidence="7 8" key="2">
    <citation type="submission" date="2018-10" db="EMBL/GenBank/DDBJ databases">
        <authorList>
            <consortium name="Pathogen Informatics"/>
        </authorList>
    </citation>
    <scope>NUCLEOTIDE SEQUENCE [LARGE SCALE GENOMIC DNA]</scope>
</reference>
<dbReference type="OrthoDB" id="5835829at2759"/>
<comment type="similarity">
    <text evidence="1 5">Belongs to the UDP-glycosyltransferase family.</text>
</comment>
<dbReference type="Pfam" id="PF00201">
    <property type="entry name" value="UDPGT"/>
    <property type="match status" value="1"/>
</dbReference>
<gene>
    <name evidence="7" type="ORF">EVEC_LOCUS850</name>
</gene>
<dbReference type="InterPro" id="IPR035595">
    <property type="entry name" value="UDP_glycos_trans_CS"/>
</dbReference>
<keyword evidence="3 5" id="KW-0808">Transferase</keyword>
<evidence type="ECO:0000313" key="8">
    <source>
        <dbReference type="Proteomes" id="UP000274131"/>
    </source>
</evidence>
<dbReference type="PANTHER" id="PTHR48043">
    <property type="entry name" value="EG:EG0003.4 PROTEIN-RELATED"/>
    <property type="match status" value="1"/>
</dbReference>
<evidence type="ECO:0000313" key="7">
    <source>
        <dbReference type="EMBL" id="VDD85707.1"/>
    </source>
</evidence>
<dbReference type="EC" id="2.4.1.17" evidence="6"/>
<protein>
    <recommendedName>
        <fullName evidence="6">UDP-glucuronosyltransferase</fullName>
        <ecNumber evidence="6">2.4.1.17</ecNumber>
    </recommendedName>
</protein>
<dbReference type="WBParaSite" id="EVEC_0000114201-mRNA-1">
    <property type="protein sequence ID" value="EVEC_0000114201-mRNA-1"/>
    <property type="gene ID" value="EVEC_0000114201"/>
</dbReference>
<comment type="subcellular location">
    <subcellularLocation>
        <location evidence="6">Membrane</location>
        <topology evidence="6">Single-pass membrane protein</topology>
    </subcellularLocation>
</comment>
<proteinExistence type="inferred from homology"/>
<comment type="catalytic activity">
    <reaction evidence="4 6">
        <text>glucuronate acceptor + UDP-alpha-D-glucuronate = acceptor beta-D-glucuronoside + UDP + H(+)</text>
        <dbReference type="Rhea" id="RHEA:21032"/>
        <dbReference type="ChEBI" id="CHEBI:15378"/>
        <dbReference type="ChEBI" id="CHEBI:58052"/>
        <dbReference type="ChEBI" id="CHEBI:58223"/>
        <dbReference type="ChEBI" id="CHEBI:132367"/>
        <dbReference type="ChEBI" id="CHEBI:132368"/>
        <dbReference type="EC" id="2.4.1.17"/>
    </reaction>
</comment>
<reference evidence="9" key="1">
    <citation type="submission" date="2017-02" db="UniProtKB">
        <authorList>
            <consortium name="WormBaseParasite"/>
        </authorList>
    </citation>
    <scope>IDENTIFICATION</scope>
</reference>
<dbReference type="EMBL" id="UXUI01007143">
    <property type="protein sequence ID" value="VDD85707.1"/>
    <property type="molecule type" value="Genomic_DNA"/>
</dbReference>
<dbReference type="Proteomes" id="UP000274131">
    <property type="component" value="Unassembled WGS sequence"/>
</dbReference>
<dbReference type="PANTHER" id="PTHR48043:SF23">
    <property type="entry name" value="UDP-GLUCURONOSYLTRANSFERASE"/>
    <property type="match status" value="1"/>
</dbReference>
<evidence type="ECO:0000256" key="4">
    <source>
        <dbReference type="ARBA" id="ARBA00047475"/>
    </source>
</evidence>
<evidence type="ECO:0000256" key="2">
    <source>
        <dbReference type="ARBA" id="ARBA00022676"/>
    </source>
</evidence>
<dbReference type="InterPro" id="IPR002213">
    <property type="entry name" value="UDP_glucos_trans"/>
</dbReference>
<keyword evidence="2 5" id="KW-0328">Glycosyltransferase</keyword>
<dbReference type="STRING" id="51028.A0A0N4UUQ9"/>
<dbReference type="PROSITE" id="PS00375">
    <property type="entry name" value="UDPGT"/>
    <property type="match status" value="1"/>
</dbReference>
<dbReference type="Gene3D" id="3.40.50.2000">
    <property type="entry name" value="Glycogen Phosphorylase B"/>
    <property type="match status" value="1"/>
</dbReference>
<evidence type="ECO:0000256" key="1">
    <source>
        <dbReference type="ARBA" id="ARBA00009995"/>
    </source>
</evidence>
<evidence type="ECO:0000313" key="9">
    <source>
        <dbReference type="WBParaSite" id="EVEC_0000114201-mRNA-1"/>
    </source>
</evidence>